<evidence type="ECO:0000313" key="1">
    <source>
        <dbReference type="EMBL" id="OOM61358.1"/>
    </source>
</evidence>
<dbReference type="EMBL" id="LZZI01000037">
    <property type="protein sequence ID" value="OOM61358.1"/>
    <property type="molecule type" value="Genomic_DNA"/>
</dbReference>
<name>A0A1S8SHY0_CLOBE</name>
<gene>
    <name evidence="1" type="ORF">CLBCK_23590</name>
</gene>
<sequence length="48" mass="5518">MSRCCYNRCCNNCCGYNYGNFYGYGNYGGYGGYGFNNAWALWPLLFLL</sequence>
<proteinExistence type="predicted"/>
<dbReference type="RefSeq" id="WP_173706801.1">
    <property type="nucleotide sequence ID" value="NZ_JABSWK010000001.1"/>
</dbReference>
<organism evidence="1 2">
    <name type="scientific">Clostridium beijerinckii</name>
    <name type="common">Clostridium MP</name>
    <dbReference type="NCBI Taxonomy" id="1520"/>
    <lineage>
        <taxon>Bacteria</taxon>
        <taxon>Bacillati</taxon>
        <taxon>Bacillota</taxon>
        <taxon>Clostridia</taxon>
        <taxon>Eubacteriales</taxon>
        <taxon>Clostridiaceae</taxon>
        <taxon>Clostridium</taxon>
    </lineage>
</organism>
<reference evidence="1 2" key="1">
    <citation type="submission" date="2016-05" db="EMBL/GenBank/DDBJ databases">
        <title>Microbial solvent formation.</title>
        <authorList>
            <person name="Poehlein A."/>
            <person name="Montoya Solano J.D."/>
            <person name="Flitsch S."/>
            <person name="Krabben P."/>
            <person name="Duerre P."/>
            <person name="Daniel R."/>
        </authorList>
    </citation>
    <scope>NUCLEOTIDE SEQUENCE [LARGE SCALE GENOMIC DNA]</scope>
    <source>
        <strain evidence="1 2">DSM 53</strain>
    </source>
</reference>
<protein>
    <submittedName>
        <fullName evidence="1">Uncharacterized protein</fullName>
    </submittedName>
</protein>
<dbReference type="AlphaFoldDB" id="A0A1S8SHY0"/>
<accession>A0A1S8SHY0</accession>
<comment type="caution">
    <text evidence="1">The sequence shown here is derived from an EMBL/GenBank/DDBJ whole genome shotgun (WGS) entry which is preliminary data.</text>
</comment>
<evidence type="ECO:0000313" key="2">
    <source>
        <dbReference type="Proteomes" id="UP000190973"/>
    </source>
</evidence>
<dbReference type="Proteomes" id="UP000190973">
    <property type="component" value="Unassembled WGS sequence"/>
</dbReference>